<dbReference type="EMBL" id="CP073721">
    <property type="protein sequence ID" value="UWZ34792.1"/>
    <property type="molecule type" value="Genomic_DNA"/>
</dbReference>
<gene>
    <name evidence="4" type="primary">fabG</name>
    <name evidence="4" type="ORF">Drose_26840</name>
</gene>
<proteinExistence type="inferred from homology"/>
<dbReference type="EC" id="1.1.1.100" evidence="4"/>
<dbReference type="PANTHER" id="PTHR42879:SF2">
    <property type="entry name" value="3-OXOACYL-[ACYL-CARRIER-PROTEIN] REDUCTASE FABG"/>
    <property type="match status" value="1"/>
</dbReference>
<dbReference type="InterPro" id="IPR050259">
    <property type="entry name" value="SDR"/>
</dbReference>
<evidence type="ECO:0000313" key="4">
    <source>
        <dbReference type="EMBL" id="UWZ34792.1"/>
    </source>
</evidence>
<keyword evidence="4" id="KW-0560">Oxidoreductase</keyword>
<accession>A0ABY5Z008</accession>
<dbReference type="PANTHER" id="PTHR42879">
    <property type="entry name" value="3-OXOACYL-(ACYL-CARRIER-PROTEIN) REDUCTASE"/>
    <property type="match status" value="1"/>
</dbReference>
<dbReference type="PROSITE" id="PS00061">
    <property type="entry name" value="ADH_SHORT"/>
    <property type="match status" value="1"/>
</dbReference>
<evidence type="ECO:0000313" key="5">
    <source>
        <dbReference type="Proteomes" id="UP001058271"/>
    </source>
</evidence>
<evidence type="ECO:0000256" key="1">
    <source>
        <dbReference type="ARBA" id="ARBA00006484"/>
    </source>
</evidence>
<dbReference type="Gene3D" id="3.40.50.720">
    <property type="entry name" value="NAD(P)-binding Rossmann-like Domain"/>
    <property type="match status" value="1"/>
</dbReference>
<dbReference type="Pfam" id="PF00106">
    <property type="entry name" value="adh_short"/>
    <property type="match status" value="1"/>
</dbReference>
<dbReference type="PRINTS" id="PR00080">
    <property type="entry name" value="SDRFAMILY"/>
</dbReference>
<dbReference type="InterPro" id="IPR020904">
    <property type="entry name" value="Sc_DH/Rdtase_CS"/>
</dbReference>
<reference evidence="4" key="1">
    <citation type="submission" date="2021-04" db="EMBL/GenBank/DDBJ databases">
        <title>Biosynthetic gene clusters of Dactylosporangioum roseum.</title>
        <authorList>
            <person name="Hartkoorn R.C."/>
            <person name="Beaudoing E."/>
            <person name="Hot D."/>
            <person name="Moureu S."/>
        </authorList>
    </citation>
    <scope>NUCLEOTIDE SEQUENCE</scope>
    <source>
        <strain evidence="4">NRRL B-16295</strain>
    </source>
</reference>
<organism evidence="4 5">
    <name type="scientific">Dactylosporangium roseum</name>
    <dbReference type="NCBI Taxonomy" id="47989"/>
    <lineage>
        <taxon>Bacteria</taxon>
        <taxon>Bacillati</taxon>
        <taxon>Actinomycetota</taxon>
        <taxon>Actinomycetes</taxon>
        <taxon>Micromonosporales</taxon>
        <taxon>Micromonosporaceae</taxon>
        <taxon>Dactylosporangium</taxon>
    </lineage>
</organism>
<dbReference type="PRINTS" id="PR00081">
    <property type="entry name" value="GDHRDH"/>
</dbReference>
<dbReference type="SUPFAM" id="SSF51735">
    <property type="entry name" value="NAD(P)-binding Rossmann-fold domains"/>
    <property type="match status" value="1"/>
</dbReference>
<protein>
    <submittedName>
        <fullName evidence="4">3-oxoacyl-ACP reductase FabG</fullName>
        <ecNumber evidence="4">1.1.1.100</ecNumber>
    </submittedName>
</protein>
<dbReference type="Proteomes" id="UP001058271">
    <property type="component" value="Chromosome"/>
</dbReference>
<comment type="similarity">
    <text evidence="1 2">Belongs to the short-chain dehydrogenases/reductases (SDR) family.</text>
</comment>
<dbReference type="InterPro" id="IPR036291">
    <property type="entry name" value="NAD(P)-bd_dom_sf"/>
</dbReference>
<evidence type="ECO:0000259" key="3">
    <source>
        <dbReference type="SMART" id="SM00822"/>
    </source>
</evidence>
<dbReference type="InterPro" id="IPR002347">
    <property type="entry name" value="SDR_fam"/>
</dbReference>
<dbReference type="RefSeq" id="WP_260724135.1">
    <property type="nucleotide sequence ID" value="NZ_BAAABS010000052.1"/>
</dbReference>
<keyword evidence="5" id="KW-1185">Reference proteome</keyword>
<dbReference type="NCBIfam" id="NF009466">
    <property type="entry name" value="PRK12826.1-2"/>
    <property type="match status" value="1"/>
</dbReference>
<feature type="domain" description="Ketoreductase" evidence="3">
    <location>
        <begin position="5"/>
        <end position="189"/>
    </location>
</feature>
<dbReference type="InterPro" id="IPR057326">
    <property type="entry name" value="KR_dom"/>
</dbReference>
<dbReference type="SMART" id="SM00822">
    <property type="entry name" value="PKS_KR"/>
    <property type="match status" value="1"/>
</dbReference>
<sequence>MSDRPVALVTGGSRGIGRAVVRRLAEDGFDVAFCYRAEHGAAQGLLRELGPLGARLTATAVDVAQAAEAKDWVAGIERDFGPIAAVVTSAGIIRDAPLVSMRDEQWHQVVDVNLTGTYHVCQAAVFGMLKRRAGSIVNISSVAGIVGRAGQTNYSAAKAGVIGFTRALAKETARYGIRANVVAPGFIDTEILADLSGDRLTQALAGVPLGRAGAPEEVAEAVAYLLGATYVTGTVLRVDGGIAL</sequence>
<dbReference type="GO" id="GO:0004316">
    <property type="term" value="F:3-oxoacyl-[acyl-carrier-protein] reductase (NADPH) activity"/>
    <property type="evidence" value="ECO:0007669"/>
    <property type="project" value="UniProtKB-EC"/>
</dbReference>
<evidence type="ECO:0000256" key="2">
    <source>
        <dbReference type="RuleBase" id="RU000363"/>
    </source>
</evidence>
<name>A0ABY5Z008_9ACTN</name>